<dbReference type="GeneID" id="6758352"/>
<dbReference type="EMBL" id="DS985260">
    <property type="protein sequence ID" value="EDV20364.1"/>
    <property type="molecule type" value="Genomic_DNA"/>
</dbReference>
<dbReference type="PhylomeDB" id="B3SA30"/>
<evidence type="ECO:0000313" key="9">
    <source>
        <dbReference type="EMBL" id="EDV20364.1"/>
    </source>
</evidence>
<dbReference type="eggNOG" id="KOG2091">
    <property type="taxonomic scope" value="Eukaryota"/>
</dbReference>
<dbReference type="HOGENOM" id="CLU_035132_2_0_1"/>
<dbReference type="PANTHER" id="PTHR46066">
    <property type="entry name" value="CHITINASE DOMAIN-CONTAINING PROTEIN 1 FAMILY MEMBER"/>
    <property type="match status" value="1"/>
</dbReference>
<dbReference type="FunFam" id="3.10.50.10:FF:000002">
    <property type="entry name" value="Chitinase domain-containing protein 1"/>
    <property type="match status" value="1"/>
</dbReference>
<dbReference type="InterPro" id="IPR001223">
    <property type="entry name" value="Glyco_hydro18_cat"/>
</dbReference>
<keyword evidence="6" id="KW-0458">Lysosome</keyword>
<dbReference type="InterPro" id="IPR011583">
    <property type="entry name" value="Chitinase_II/V-like_cat"/>
</dbReference>
<evidence type="ECO:0000259" key="8">
    <source>
        <dbReference type="PROSITE" id="PS51910"/>
    </source>
</evidence>
<dbReference type="Gene3D" id="3.10.50.10">
    <property type="match status" value="1"/>
</dbReference>
<dbReference type="SUPFAM" id="SSF51445">
    <property type="entry name" value="(Trans)glycosidases"/>
    <property type="match status" value="1"/>
</dbReference>
<dbReference type="SMART" id="SM00636">
    <property type="entry name" value="Glyco_18"/>
    <property type="match status" value="1"/>
</dbReference>
<dbReference type="KEGG" id="tad:TRIADDRAFT_31888"/>
<evidence type="ECO:0000256" key="6">
    <source>
        <dbReference type="ARBA" id="ARBA00023228"/>
    </source>
</evidence>
<comment type="subcellular location">
    <subcellularLocation>
        <location evidence="1">Lysosome</location>
    </subcellularLocation>
    <subcellularLocation>
        <location evidence="2">Secreted</location>
    </subcellularLocation>
</comment>
<dbReference type="Proteomes" id="UP000009022">
    <property type="component" value="Unassembled WGS sequence"/>
</dbReference>
<dbReference type="OMA" id="YSINERI"/>
<dbReference type="RefSeq" id="XP_002117058.1">
    <property type="nucleotide sequence ID" value="XM_002117022.1"/>
</dbReference>
<dbReference type="AlphaFoldDB" id="B3SA30"/>
<dbReference type="GO" id="GO:0005975">
    <property type="term" value="P:carbohydrate metabolic process"/>
    <property type="evidence" value="ECO:0007669"/>
    <property type="project" value="InterPro"/>
</dbReference>
<organism evidence="9 10">
    <name type="scientific">Trichoplax adhaerens</name>
    <name type="common">Trichoplax reptans</name>
    <dbReference type="NCBI Taxonomy" id="10228"/>
    <lineage>
        <taxon>Eukaryota</taxon>
        <taxon>Metazoa</taxon>
        <taxon>Placozoa</taxon>
        <taxon>Uniplacotomia</taxon>
        <taxon>Trichoplacea</taxon>
        <taxon>Trichoplacidae</taxon>
        <taxon>Trichoplax</taxon>
    </lineage>
</organism>
<dbReference type="InParanoid" id="B3SA30"/>
<sequence length="345" mass="39281">TNKNVLDRKLVTTKTKSQDIIREHGQYHGDTQKKSNSDLFILGYVTPWNNHGYDVAKLFNGKIAVISPVWLQIKRKGNGAFYMTGDHDIDKGWIADVTQNSTTQIFPRILFDGWTVQQYSNLFKDEKAMKKLGKYMATFLKKNQFSGGVIEIWSQLGGYFKNDLLDLTIHLANTFHAENLKIVLVIPPPIYKNDLDGTFRKSDFEVLAPYVDYFSLMTYDYSSPQSPGPNSPIAWVRKCIKLLVPDEGPSRSKILTGLNFYGNDYSTTGGGRKYIDILTKNKPKIKWNSKIAEHIIEYKKHGVSHSVYYPSLKSIQARVDLAKKLGTGISIWELGQGLDFFYDLL</sequence>
<evidence type="ECO:0000313" key="10">
    <source>
        <dbReference type="Proteomes" id="UP000009022"/>
    </source>
</evidence>
<dbReference type="Gene3D" id="3.20.20.80">
    <property type="entry name" value="Glycosidases"/>
    <property type="match status" value="1"/>
</dbReference>
<dbReference type="GO" id="GO:0005576">
    <property type="term" value="C:extracellular region"/>
    <property type="evidence" value="ECO:0007669"/>
    <property type="project" value="UniProtKB-SubCell"/>
</dbReference>
<accession>B3SA30</accession>
<keyword evidence="4" id="KW-0964">Secreted</keyword>
<feature type="non-terminal residue" evidence="9">
    <location>
        <position position="1"/>
    </location>
</feature>
<keyword evidence="5" id="KW-0732">Signal</keyword>
<comment type="similarity">
    <text evidence="3">Belongs to the glycosyl hydrolase 18 family.</text>
</comment>
<keyword evidence="10" id="KW-1185">Reference proteome</keyword>
<dbReference type="PROSITE" id="PS51910">
    <property type="entry name" value="GH18_2"/>
    <property type="match status" value="1"/>
</dbReference>
<dbReference type="InterPro" id="IPR017853">
    <property type="entry name" value="GH"/>
</dbReference>
<protein>
    <recommendedName>
        <fullName evidence="7">Chitinase domain-containing protein 1</fullName>
    </recommendedName>
</protein>
<evidence type="ECO:0000256" key="1">
    <source>
        <dbReference type="ARBA" id="ARBA00004371"/>
    </source>
</evidence>
<dbReference type="CDD" id="cd02876">
    <property type="entry name" value="GH18_SI-CLP"/>
    <property type="match status" value="1"/>
</dbReference>
<feature type="domain" description="GH18" evidence="8">
    <location>
        <begin position="39"/>
        <end position="345"/>
    </location>
</feature>
<dbReference type="InterPro" id="IPR029070">
    <property type="entry name" value="Chitinase_insertion_sf"/>
</dbReference>
<gene>
    <name evidence="9" type="ORF">TRIADDRAFT_31888</name>
</gene>
<dbReference type="FunFam" id="3.20.20.80:FF:000028">
    <property type="entry name" value="Chitinase domain-containing protein 1"/>
    <property type="match status" value="1"/>
</dbReference>
<dbReference type="STRING" id="10228.B3SA30"/>
<dbReference type="OrthoDB" id="10254444at2759"/>
<reference evidence="9 10" key="1">
    <citation type="journal article" date="2008" name="Nature">
        <title>The Trichoplax genome and the nature of placozoans.</title>
        <authorList>
            <person name="Srivastava M."/>
            <person name="Begovic E."/>
            <person name="Chapman J."/>
            <person name="Putnam N.H."/>
            <person name="Hellsten U."/>
            <person name="Kawashima T."/>
            <person name="Kuo A."/>
            <person name="Mitros T."/>
            <person name="Salamov A."/>
            <person name="Carpenter M.L."/>
            <person name="Signorovitch A.Y."/>
            <person name="Moreno M.A."/>
            <person name="Kamm K."/>
            <person name="Grimwood J."/>
            <person name="Schmutz J."/>
            <person name="Shapiro H."/>
            <person name="Grigoriev I.V."/>
            <person name="Buss L.W."/>
            <person name="Schierwater B."/>
            <person name="Dellaporta S.L."/>
            <person name="Rokhsar D.S."/>
        </authorList>
    </citation>
    <scope>NUCLEOTIDE SEQUENCE [LARGE SCALE GENOMIC DNA]</scope>
    <source>
        <strain evidence="9 10">Grell-BS-1999</strain>
    </source>
</reference>
<evidence type="ECO:0000256" key="2">
    <source>
        <dbReference type="ARBA" id="ARBA00004613"/>
    </source>
</evidence>
<dbReference type="GO" id="GO:0070492">
    <property type="term" value="F:oligosaccharide binding"/>
    <property type="evidence" value="ECO:0000318"/>
    <property type="project" value="GO_Central"/>
</dbReference>
<evidence type="ECO:0000256" key="5">
    <source>
        <dbReference type="ARBA" id="ARBA00022729"/>
    </source>
</evidence>
<evidence type="ECO:0000256" key="7">
    <source>
        <dbReference type="ARBA" id="ARBA00040976"/>
    </source>
</evidence>
<dbReference type="GO" id="GO:0012505">
    <property type="term" value="C:endomembrane system"/>
    <property type="evidence" value="ECO:0000318"/>
    <property type="project" value="GO_Central"/>
</dbReference>
<dbReference type="Pfam" id="PF00704">
    <property type="entry name" value="Glyco_hydro_18"/>
    <property type="match status" value="1"/>
</dbReference>
<name>B3SA30_TRIAD</name>
<evidence type="ECO:0000256" key="3">
    <source>
        <dbReference type="ARBA" id="ARBA00009336"/>
    </source>
</evidence>
<proteinExistence type="inferred from homology"/>
<dbReference type="GO" id="GO:0005764">
    <property type="term" value="C:lysosome"/>
    <property type="evidence" value="ECO:0007669"/>
    <property type="project" value="UniProtKB-SubCell"/>
</dbReference>
<dbReference type="GO" id="GO:0008061">
    <property type="term" value="F:chitin binding"/>
    <property type="evidence" value="ECO:0007669"/>
    <property type="project" value="InterPro"/>
</dbReference>
<dbReference type="CTD" id="6758352"/>
<evidence type="ECO:0000256" key="4">
    <source>
        <dbReference type="ARBA" id="ARBA00022525"/>
    </source>
</evidence>
<dbReference type="PANTHER" id="PTHR46066:SF2">
    <property type="entry name" value="CHITINASE DOMAIN-CONTAINING PROTEIN 1"/>
    <property type="match status" value="1"/>
</dbReference>
<dbReference type="FunCoup" id="B3SA30">
    <property type="interactions" value="741"/>
</dbReference>